<evidence type="ECO:0000313" key="2">
    <source>
        <dbReference type="EMBL" id="SDH45154.1"/>
    </source>
</evidence>
<feature type="transmembrane region" description="Helical" evidence="1">
    <location>
        <begin position="12"/>
        <end position="31"/>
    </location>
</feature>
<keyword evidence="1" id="KW-1133">Transmembrane helix</keyword>
<proteinExistence type="predicted"/>
<keyword evidence="1" id="KW-0812">Transmembrane</keyword>
<dbReference type="STRING" id="405671.SAMN05421827_1257"/>
<keyword evidence="3" id="KW-1185">Reference proteome</keyword>
<evidence type="ECO:0000256" key="1">
    <source>
        <dbReference type="SAM" id="Phobius"/>
    </source>
</evidence>
<keyword evidence="1" id="KW-0472">Membrane</keyword>
<dbReference type="Proteomes" id="UP000199643">
    <property type="component" value="Unassembled WGS sequence"/>
</dbReference>
<accession>A0A1G8CI54</accession>
<evidence type="ECO:0000313" key="3">
    <source>
        <dbReference type="Proteomes" id="UP000199643"/>
    </source>
</evidence>
<name>A0A1G8CI54_9SPHI</name>
<dbReference type="EMBL" id="FNCH01000025">
    <property type="protein sequence ID" value="SDH45154.1"/>
    <property type="molecule type" value="Genomic_DNA"/>
</dbReference>
<organism evidence="2 3">
    <name type="scientific">Pedobacter terrae</name>
    <dbReference type="NCBI Taxonomy" id="405671"/>
    <lineage>
        <taxon>Bacteria</taxon>
        <taxon>Pseudomonadati</taxon>
        <taxon>Bacteroidota</taxon>
        <taxon>Sphingobacteriia</taxon>
        <taxon>Sphingobacteriales</taxon>
        <taxon>Sphingobacteriaceae</taxon>
        <taxon>Pedobacter</taxon>
    </lineage>
</organism>
<dbReference type="AlphaFoldDB" id="A0A1G8CI54"/>
<reference evidence="3" key="1">
    <citation type="submission" date="2016-10" db="EMBL/GenBank/DDBJ databases">
        <authorList>
            <person name="Varghese N."/>
            <person name="Submissions S."/>
        </authorList>
    </citation>
    <scope>NUCLEOTIDE SEQUENCE [LARGE SCALE GENOMIC DNA]</scope>
    <source>
        <strain evidence="3">DSM 17933</strain>
    </source>
</reference>
<protein>
    <submittedName>
        <fullName evidence="2">Uncharacterized protein</fullName>
    </submittedName>
</protein>
<sequence>MLLDFSTLQFSMVLLVLGLLWYGGVLIFFHLKKNSRPSEANDHRVLIDDPLAVKHGNTAKLGVKSGVTDGLVGKVSLPEGMSLDKD</sequence>
<gene>
    <name evidence="2" type="ORF">SAMN05421827_1257</name>
</gene>